<dbReference type="Gene3D" id="3.90.950.20">
    <property type="entry name" value="CinA-like"/>
    <property type="match status" value="1"/>
</dbReference>
<dbReference type="NCBIfam" id="TIGR00199">
    <property type="entry name" value="PncC_domain"/>
    <property type="match status" value="1"/>
</dbReference>
<organism evidence="2 3">
    <name type="scientific">Sutterella wadsworthensis 2_1_59BFAA</name>
    <dbReference type="NCBI Taxonomy" id="742823"/>
    <lineage>
        <taxon>Bacteria</taxon>
        <taxon>Pseudomonadati</taxon>
        <taxon>Pseudomonadota</taxon>
        <taxon>Betaproteobacteria</taxon>
        <taxon>Burkholderiales</taxon>
        <taxon>Sutterellaceae</taxon>
        <taxon>Sutterella</taxon>
    </lineage>
</organism>
<dbReference type="InterPro" id="IPR036653">
    <property type="entry name" value="CinA-like_C"/>
</dbReference>
<dbReference type="EMBL" id="ADMG01000037">
    <property type="protein sequence ID" value="EKB30602.1"/>
    <property type="molecule type" value="Genomic_DNA"/>
</dbReference>
<dbReference type="eggNOG" id="COG1546">
    <property type="taxonomic scope" value="Bacteria"/>
</dbReference>
<dbReference type="PATRIC" id="fig|742823.3.peg.1643"/>
<dbReference type="Pfam" id="PF02464">
    <property type="entry name" value="CinA"/>
    <property type="match status" value="1"/>
</dbReference>
<feature type="domain" description="CinA C-terminal" evidence="1">
    <location>
        <begin position="13"/>
        <end position="166"/>
    </location>
</feature>
<dbReference type="SUPFAM" id="SSF142433">
    <property type="entry name" value="CinA-like"/>
    <property type="match status" value="1"/>
</dbReference>
<dbReference type="InterPro" id="IPR008136">
    <property type="entry name" value="CinA_C"/>
</dbReference>
<dbReference type="STRING" id="742823.HMPREF9465_01649"/>
<dbReference type="OrthoDB" id="9801454at2"/>
<keyword evidence="3" id="KW-1185">Reference proteome</keyword>
<dbReference type="RefSeq" id="WP_005435944.1">
    <property type="nucleotide sequence ID" value="NZ_JH815518.1"/>
</dbReference>
<dbReference type="HOGENOM" id="CLU_030805_1_1_4"/>
<evidence type="ECO:0000313" key="2">
    <source>
        <dbReference type="EMBL" id="EKB30602.1"/>
    </source>
</evidence>
<dbReference type="Proteomes" id="UP000005835">
    <property type="component" value="Unassembled WGS sequence"/>
</dbReference>
<evidence type="ECO:0000259" key="1">
    <source>
        <dbReference type="Pfam" id="PF02464"/>
    </source>
</evidence>
<protein>
    <submittedName>
        <fullName evidence="2">Competence/damage-inducible protein CinA domain</fullName>
    </submittedName>
</protein>
<name>K1JSC5_9BURK</name>
<dbReference type="AlphaFoldDB" id="K1JSC5"/>
<comment type="caution">
    <text evidence="2">The sequence shown here is derived from an EMBL/GenBank/DDBJ whole genome shotgun (WGS) entry which is preliminary data.</text>
</comment>
<proteinExistence type="predicted"/>
<gene>
    <name evidence="2" type="ORF">HMPREF9465_01649</name>
</gene>
<reference evidence="2 3" key="1">
    <citation type="submission" date="2012-05" db="EMBL/GenBank/DDBJ databases">
        <title>The Genome Sequence of Sutterella wadsworthensis 2_1_59BFAA.</title>
        <authorList>
            <consortium name="The Broad Institute Genome Sequencing Platform"/>
            <person name="Earl A."/>
            <person name="Ward D."/>
            <person name="Feldgarden M."/>
            <person name="Gevers D."/>
            <person name="Daigneault M."/>
            <person name="Strauss J."/>
            <person name="Allen-Vercoe E."/>
            <person name="Walker B."/>
            <person name="Young S.K."/>
            <person name="Zeng Q."/>
            <person name="Gargeya S."/>
            <person name="Fitzgerald M."/>
            <person name="Haas B."/>
            <person name="Abouelleil A."/>
            <person name="Alvarado L."/>
            <person name="Arachchi H.M."/>
            <person name="Berlin A.M."/>
            <person name="Chapman S.B."/>
            <person name="Goldberg J."/>
            <person name="Griggs A."/>
            <person name="Gujja S."/>
            <person name="Hansen M."/>
            <person name="Howarth C."/>
            <person name="Imamovic A."/>
            <person name="Larimer J."/>
            <person name="McCowen C."/>
            <person name="Montmayeur A."/>
            <person name="Murphy C."/>
            <person name="Neiman D."/>
            <person name="Pearson M."/>
            <person name="Priest M."/>
            <person name="Roberts A."/>
            <person name="Saif S."/>
            <person name="Shea T."/>
            <person name="Sisk P."/>
            <person name="Sykes S."/>
            <person name="Wortman J."/>
            <person name="Nusbaum C."/>
            <person name="Birren B."/>
        </authorList>
    </citation>
    <scope>NUCLEOTIDE SEQUENCE [LARGE SCALE GENOMIC DNA]</scope>
    <source>
        <strain evidence="2 3">2_1_59BFAA</strain>
    </source>
</reference>
<sequence length="179" mass="18906">MPDLNERIALAAERLGVVAAERRHVVVTAESCTGGGIAAAITEVPGSSAWFREGFVTYAAEAKTSLLDVDPKMIEEEGVVSEDVAQAMARGALARCPDSTLAVAVTGVAGPTGGTHLTPVGTVCIGWAERFNEHIVTYVRTIHAHGSRSMVRRATVLTALEGLIELMRFGNPAVMPCEY</sequence>
<accession>K1JSC5</accession>
<evidence type="ECO:0000313" key="3">
    <source>
        <dbReference type="Proteomes" id="UP000005835"/>
    </source>
</evidence>